<accession>A0A1L9SU94</accession>
<evidence type="ECO:0000313" key="2">
    <source>
        <dbReference type="EMBL" id="OJJ50643.1"/>
    </source>
</evidence>
<name>A0A1L9SU94_9EURO</name>
<protein>
    <recommendedName>
        <fullName evidence="4">Hydrophobin</fullName>
    </recommendedName>
</protein>
<dbReference type="AlphaFoldDB" id="A0A1L9SU94"/>
<dbReference type="VEuPathDB" id="FungiDB:ASPZODRAFT_11507"/>
<dbReference type="Proteomes" id="UP000184188">
    <property type="component" value="Unassembled WGS sequence"/>
</dbReference>
<feature type="signal peptide" evidence="1">
    <location>
        <begin position="1"/>
        <end position="15"/>
    </location>
</feature>
<dbReference type="RefSeq" id="XP_022585153.1">
    <property type="nucleotide sequence ID" value="XM_022721096.1"/>
</dbReference>
<dbReference type="STRING" id="1073090.A0A1L9SU94"/>
<keyword evidence="3" id="KW-1185">Reference proteome</keyword>
<evidence type="ECO:0000313" key="3">
    <source>
        <dbReference type="Proteomes" id="UP000184188"/>
    </source>
</evidence>
<keyword evidence="1" id="KW-0732">Signal</keyword>
<proteinExistence type="predicted"/>
<dbReference type="GeneID" id="34607561"/>
<dbReference type="OrthoDB" id="4468925at2759"/>
<evidence type="ECO:0000256" key="1">
    <source>
        <dbReference type="SAM" id="SignalP"/>
    </source>
</evidence>
<sequence length="120" mass="12158">MQIIALLPLIAVAAAGSVPYAKQPSSPSPTSISIAQAKTECSGGEGACCNSYDEMSANGILGNLLGKGLLPNLLGQGDSPCAKFSLIDNLNILGITEEDGGEQYCTGSTACCTGDECKEL</sequence>
<evidence type="ECO:0008006" key="4">
    <source>
        <dbReference type="Google" id="ProtNLM"/>
    </source>
</evidence>
<feature type="chain" id="PRO_5012092382" description="Hydrophobin" evidence="1">
    <location>
        <begin position="16"/>
        <end position="120"/>
    </location>
</feature>
<reference evidence="3" key="1">
    <citation type="journal article" date="2017" name="Genome Biol.">
        <title>Comparative genomics reveals high biological diversity and specific adaptations in the industrially and medically important fungal genus Aspergillus.</title>
        <authorList>
            <person name="de Vries R.P."/>
            <person name="Riley R."/>
            <person name="Wiebenga A."/>
            <person name="Aguilar-Osorio G."/>
            <person name="Amillis S."/>
            <person name="Uchima C.A."/>
            <person name="Anderluh G."/>
            <person name="Asadollahi M."/>
            <person name="Askin M."/>
            <person name="Barry K."/>
            <person name="Battaglia E."/>
            <person name="Bayram O."/>
            <person name="Benocci T."/>
            <person name="Braus-Stromeyer S.A."/>
            <person name="Caldana C."/>
            <person name="Canovas D."/>
            <person name="Cerqueira G.C."/>
            <person name="Chen F."/>
            <person name="Chen W."/>
            <person name="Choi C."/>
            <person name="Clum A."/>
            <person name="Dos Santos R.A."/>
            <person name="Damasio A.R."/>
            <person name="Diallinas G."/>
            <person name="Emri T."/>
            <person name="Fekete E."/>
            <person name="Flipphi M."/>
            <person name="Freyberg S."/>
            <person name="Gallo A."/>
            <person name="Gournas C."/>
            <person name="Habgood R."/>
            <person name="Hainaut M."/>
            <person name="Harispe M.L."/>
            <person name="Henrissat B."/>
            <person name="Hilden K.S."/>
            <person name="Hope R."/>
            <person name="Hossain A."/>
            <person name="Karabika E."/>
            <person name="Karaffa L."/>
            <person name="Karanyi Z."/>
            <person name="Krasevec N."/>
            <person name="Kuo A."/>
            <person name="Kusch H."/>
            <person name="LaButti K."/>
            <person name="Lagendijk E.L."/>
            <person name="Lapidus A."/>
            <person name="Levasseur A."/>
            <person name="Lindquist E."/>
            <person name="Lipzen A."/>
            <person name="Logrieco A.F."/>
            <person name="MacCabe A."/>
            <person name="Maekelae M.R."/>
            <person name="Malavazi I."/>
            <person name="Melin P."/>
            <person name="Meyer V."/>
            <person name="Mielnichuk N."/>
            <person name="Miskei M."/>
            <person name="Molnar A.P."/>
            <person name="Mule G."/>
            <person name="Ngan C.Y."/>
            <person name="Orejas M."/>
            <person name="Orosz E."/>
            <person name="Ouedraogo J.P."/>
            <person name="Overkamp K.M."/>
            <person name="Park H.-S."/>
            <person name="Perrone G."/>
            <person name="Piumi F."/>
            <person name="Punt P.J."/>
            <person name="Ram A.F."/>
            <person name="Ramon A."/>
            <person name="Rauscher S."/>
            <person name="Record E."/>
            <person name="Riano-Pachon D.M."/>
            <person name="Robert V."/>
            <person name="Roehrig J."/>
            <person name="Ruller R."/>
            <person name="Salamov A."/>
            <person name="Salih N.S."/>
            <person name="Samson R.A."/>
            <person name="Sandor E."/>
            <person name="Sanguinetti M."/>
            <person name="Schuetze T."/>
            <person name="Sepcic K."/>
            <person name="Shelest E."/>
            <person name="Sherlock G."/>
            <person name="Sophianopoulou V."/>
            <person name="Squina F.M."/>
            <person name="Sun H."/>
            <person name="Susca A."/>
            <person name="Todd R.B."/>
            <person name="Tsang A."/>
            <person name="Unkles S.E."/>
            <person name="van de Wiele N."/>
            <person name="van Rossen-Uffink D."/>
            <person name="Oliveira J.V."/>
            <person name="Vesth T.C."/>
            <person name="Visser J."/>
            <person name="Yu J.-H."/>
            <person name="Zhou M."/>
            <person name="Andersen M.R."/>
            <person name="Archer D.B."/>
            <person name="Baker S.E."/>
            <person name="Benoit I."/>
            <person name="Brakhage A.A."/>
            <person name="Braus G.H."/>
            <person name="Fischer R."/>
            <person name="Frisvad J.C."/>
            <person name="Goldman G.H."/>
            <person name="Houbraken J."/>
            <person name="Oakley B."/>
            <person name="Pocsi I."/>
            <person name="Scazzocchio C."/>
            <person name="Seiboth B."/>
            <person name="vanKuyk P.A."/>
            <person name="Wortman J."/>
            <person name="Dyer P.S."/>
            <person name="Grigoriev I.V."/>
        </authorList>
    </citation>
    <scope>NUCLEOTIDE SEQUENCE [LARGE SCALE GENOMIC DNA]</scope>
    <source>
        <strain evidence="3">CBS 506.65</strain>
    </source>
</reference>
<gene>
    <name evidence="2" type="ORF">ASPZODRAFT_11507</name>
</gene>
<organism evidence="2 3">
    <name type="scientific">Penicilliopsis zonata CBS 506.65</name>
    <dbReference type="NCBI Taxonomy" id="1073090"/>
    <lineage>
        <taxon>Eukaryota</taxon>
        <taxon>Fungi</taxon>
        <taxon>Dikarya</taxon>
        <taxon>Ascomycota</taxon>
        <taxon>Pezizomycotina</taxon>
        <taxon>Eurotiomycetes</taxon>
        <taxon>Eurotiomycetidae</taxon>
        <taxon>Eurotiales</taxon>
        <taxon>Aspergillaceae</taxon>
        <taxon>Penicilliopsis</taxon>
    </lineage>
</organism>
<dbReference type="EMBL" id="KV878336">
    <property type="protein sequence ID" value="OJJ50643.1"/>
    <property type="molecule type" value="Genomic_DNA"/>
</dbReference>